<protein>
    <submittedName>
        <fullName evidence="2">Alpha/beta fold hydrolase</fullName>
    </submittedName>
</protein>
<comment type="caution">
    <text evidence="2">The sequence shown here is derived from an EMBL/GenBank/DDBJ whole genome shotgun (WGS) entry which is preliminary data.</text>
</comment>
<gene>
    <name evidence="2" type="ORF">IFO71_10030</name>
</gene>
<sequence length="238" mass="25586">MSTAPSERPAALFVHGAGAGGWEWAIWAEVFGAHGYACRAPDLHPRPMGLASTGFGDYLDQLDDWILGCSGPQVVVAASLGALLTLCWLQRAEAIAVQRISRLVLLNPHPALPEAERMPPPRFSENGVIPWGQRSRLQVNGAVGADEVSALRAFRGWRDESACVLAEARQQRLDVPIQVPCLWLASQDDEDVPVSLTESLAKRLGGESMRLQADHISPLIGRGAARTAGLVLSWLSTG</sequence>
<dbReference type="InterPro" id="IPR000073">
    <property type="entry name" value="AB_hydrolase_1"/>
</dbReference>
<dbReference type="Pfam" id="PF12697">
    <property type="entry name" value="Abhydrolase_6"/>
    <property type="match status" value="1"/>
</dbReference>
<dbReference type="RefSeq" id="WP_192029495.1">
    <property type="nucleotide sequence ID" value="NZ_JACYTR010000016.1"/>
</dbReference>
<dbReference type="Gene3D" id="3.40.50.1820">
    <property type="entry name" value="alpha/beta hydrolase"/>
    <property type="match status" value="1"/>
</dbReference>
<dbReference type="InterPro" id="IPR029058">
    <property type="entry name" value="AB_hydrolase_fold"/>
</dbReference>
<dbReference type="EMBL" id="JACYTR010000016">
    <property type="protein sequence ID" value="MBD8526075.1"/>
    <property type="molecule type" value="Genomic_DNA"/>
</dbReference>
<dbReference type="AlphaFoldDB" id="A0AAW3ZME9"/>
<reference evidence="2 3" key="1">
    <citation type="submission" date="2020-09" db="EMBL/GenBank/DDBJ databases">
        <title>Pseudoxanthomonas sp. CAU 1598 isolated from sand of Yaerae Beach.</title>
        <authorList>
            <person name="Kim W."/>
        </authorList>
    </citation>
    <scope>NUCLEOTIDE SEQUENCE [LARGE SCALE GENOMIC DNA]</scope>
    <source>
        <strain evidence="2 3">CAU 1598</strain>
    </source>
</reference>
<keyword evidence="3" id="KW-1185">Reference proteome</keyword>
<accession>A0AAW3ZME9</accession>
<feature type="domain" description="AB hydrolase-1" evidence="1">
    <location>
        <begin position="12"/>
        <end position="218"/>
    </location>
</feature>
<organism evidence="2 3">
    <name type="scientific">Pseudomarimonas arenosa</name>
    <dbReference type="NCBI Taxonomy" id="2774145"/>
    <lineage>
        <taxon>Bacteria</taxon>
        <taxon>Pseudomonadati</taxon>
        <taxon>Pseudomonadota</taxon>
        <taxon>Gammaproteobacteria</taxon>
        <taxon>Lysobacterales</taxon>
        <taxon>Lysobacteraceae</taxon>
        <taxon>Pseudomarimonas</taxon>
    </lineage>
</organism>
<dbReference type="SUPFAM" id="SSF53474">
    <property type="entry name" value="alpha/beta-Hydrolases"/>
    <property type="match status" value="1"/>
</dbReference>
<dbReference type="GO" id="GO:0016787">
    <property type="term" value="F:hydrolase activity"/>
    <property type="evidence" value="ECO:0007669"/>
    <property type="project" value="UniProtKB-KW"/>
</dbReference>
<dbReference type="Proteomes" id="UP000613768">
    <property type="component" value="Unassembled WGS sequence"/>
</dbReference>
<evidence type="ECO:0000313" key="3">
    <source>
        <dbReference type="Proteomes" id="UP000613768"/>
    </source>
</evidence>
<evidence type="ECO:0000313" key="2">
    <source>
        <dbReference type="EMBL" id="MBD8526075.1"/>
    </source>
</evidence>
<proteinExistence type="predicted"/>
<evidence type="ECO:0000259" key="1">
    <source>
        <dbReference type="Pfam" id="PF12697"/>
    </source>
</evidence>
<name>A0AAW3ZME9_9GAMM</name>
<keyword evidence="2" id="KW-0378">Hydrolase</keyword>